<evidence type="ECO:0000313" key="2">
    <source>
        <dbReference type="EMBL" id="ADM98804.1"/>
    </source>
</evidence>
<organism evidence="2 3">
    <name type="scientific">Dickeya dadantii (strain 3937)</name>
    <name type="common">Erwinia chrysanthemi (strain 3937)</name>
    <dbReference type="NCBI Taxonomy" id="198628"/>
    <lineage>
        <taxon>Bacteria</taxon>
        <taxon>Pseudomonadati</taxon>
        <taxon>Pseudomonadota</taxon>
        <taxon>Gammaproteobacteria</taxon>
        <taxon>Enterobacterales</taxon>
        <taxon>Pectobacteriaceae</taxon>
        <taxon>Dickeya</taxon>
    </lineage>
</organism>
<feature type="compositionally biased region" description="Basic and acidic residues" evidence="1">
    <location>
        <begin position="1"/>
        <end position="21"/>
    </location>
</feature>
<protein>
    <submittedName>
        <fullName evidence="2">Uncharacterized protein</fullName>
    </submittedName>
</protein>
<reference evidence="2 3" key="1">
    <citation type="journal article" date="2011" name="J. Bacteriol.">
        <title>Genome sequence of the plant-pathogenic bacterium Dickeya dadantii 3937.</title>
        <authorList>
            <person name="Glasner J.D."/>
            <person name="Yang C.H."/>
            <person name="Reverchon S."/>
            <person name="Hugouvieux-Cotte-Pattat N."/>
            <person name="Condemine G."/>
            <person name="Bohin J.P."/>
            <person name="Van Gijsegem F."/>
            <person name="Yang S."/>
            <person name="Franza T."/>
            <person name="Expert D."/>
            <person name="Plunkett G. III"/>
            <person name="San Francisco M.J."/>
            <person name="Charkowski A.O."/>
            <person name="Py B."/>
            <person name="Bell K."/>
            <person name="Rauscher L."/>
            <person name="Rodriguez-Palenzuela P."/>
            <person name="Toussaint A."/>
            <person name="Holeva M.C."/>
            <person name="He S.Y."/>
            <person name="Douet V."/>
            <person name="Boccara M."/>
            <person name="Blanco C."/>
            <person name="Toth I."/>
            <person name="Anderson B.D."/>
            <person name="Biehl B.S."/>
            <person name="Mau B."/>
            <person name="Flynn S.M."/>
            <person name="Barras F."/>
            <person name="Lindeberg M."/>
            <person name="Birch P.R."/>
            <person name="Tsuyumu S."/>
            <person name="Shi X."/>
            <person name="Hibbing M."/>
            <person name="Yap M.N."/>
            <person name="Carpentier M."/>
            <person name="Dassa E."/>
            <person name="Umehara M."/>
            <person name="Kim J.F."/>
            <person name="Rusch M."/>
            <person name="Soni P."/>
            <person name="Mayhew G.F."/>
            <person name="Fouts D.E."/>
            <person name="Gill S.R."/>
            <person name="Blattner F.R."/>
            <person name="Keen N.T."/>
            <person name="Perna N.T."/>
        </authorList>
    </citation>
    <scope>NUCLEOTIDE SEQUENCE [LARGE SCALE GENOMIC DNA]</scope>
    <source>
        <strain evidence="2 3">3937</strain>
    </source>
</reference>
<dbReference type="HOGENOM" id="CLU_143389_0_0_6"/>
<sequence>MKWRDANGRLTERRKRMEEAHSGPAGSSESERMCIDYTAYLGALCRKRWRFIDALYGVMPIFGMVTKSPVVAGSAGKDKLLELAMQVLSTQASDETNLSRLITLARQQGVTELDIRLPYALSGEQLQAIGQACRDHELSLSQHAECLSVRAATSTTSAGLFC</sequence>
<evidence type="ECO:0000256" key="1">
    <source>
        <dbReference type="SAM" id="MobiDB-lite"/>
    </source>
</evidence>
<dbReference type="STRING" id="198628.Dda3937_00120"/>
<dbReference type="eggNOG" id="ENOG5032RU7">
    <property type="taxonomic scope" value="Bacteria"/>
</dbReference>
<feature type="region of interest" description="Disordered" evidence="1">
    <location>
        <begin position="1"/>
        <end position="29"/>
    </location>
</feature>
<dbReference type="KEGG" id="ddd:Dda3937_00120"/>
<proteinExistence type="predicted"/>
<dbReference type="AlphaFoldDB" id="E0SF62"/>
<dbReference type="Proteomes" id="UP000006859">
    <property type="component" value="Chromosome"/>
</dbReference>
<evidence type="ECO:0000313" key="3">
    <source>
        <dbReference type="Proteomes" id="UP000006859"/>
    </source>
</evidence>
<keyword evidence="3" id="KW-1185">Reference proteome</keyword>
<gene>
    <name evidence="2" type="ordered locus">Dda3937_00120</name>
</gene>
<dbReference type="EMBL" id="CP002038">
    <property type="protein sequence ID" value="ADM98804.1"/>
    <property type="molecule type" value="Genomic_DNA"/>
</dbReference>
<name>E0SF62_DICD3</name>
<accession>E0SF62</accession>